<reference evidence="18" key="1">
    <citation type="submission" date="2020-10" db="EMBL/GenBank/DDBJ databases">
        <authorList>
            <person name="Gilroy R."/>
        </authorList>
    </citation>
    <scope>NUCLEOTIDE SEQUENCE</scope>
    <source>
        <strain evidence="18">13361</strain>
    </source>
</reference>
<evidence type="ECO:0000256" key="1">
    <source>
        <dbReference type="ARBA" id="ARBA00001946"/>
    </source>
</evidence>
<dbReference type="EC" id="2.4.2.8" evidence="16"/>
<keyword evidence="7 16" id="KW-0963">Cytoplasm</keyword>
<dbReference type="Gene3D" id="3.40.50.2020">
    <property type="match status" value="1"/>
</dbReference>
<feature type="domain" description="Phosphoribosyltransferase" evidence="17">
    <location>
        <begin position="13"/>
        <end position="160"/>
    </location>
</feature>
<comment type="catalytic activity">
    <reaction evidence="14">
        <text>GMP + diphosphate = guanine + 5-phospho-alpha-D-ribose 1-diphosphate</text>
        <dbReference type="Rhea" id="RHEA:25424"/>
        <dbReference type="ChEBI" id="CHEBI:16235"/>
        <dbReference type="ChEBI" id="CHEBI:33019"/>
        <dbReference type="ChEBI" id="CHEBI:58017"/>
        <dbReference type="ChEBI" id="CHEBI:58115"/>
        <dbReference type="EC" id="2.4.2.8"/>
    </reaction>
    <physiologicalReaction direction="right-to-left" evidence="14">
        <dbReference type="Rhea" id="RHEA:25426"/>
    </physiologicalReaction>
</comment>
<evidence type="ECO:0000256" key="8">
    <source>
        <dbReference type="ARBA" id="ARBA00022676"/>
    </source>
</evidence>
<evidence type="ECO:0000256" key="13">
    <source>
        <dbReference type="ARBA" id="ARBA00022842"/>
    </source>
</evidence>
<dbReference type="FunFam" id="3.40.50.2020:FF:000006">
    <property type="entry name" value="Hypoxanthine phosphoribosyltransferase"/>
    <property type="match status" value="1"/>
</dbReference>
<dbReference type="GO" id="GO:0006178">
    <property type="term" value="P:guanine salvage"/>
    <property type="evidence" value="ECO:0007669"/>
    <property type="project" value="TreeGrafter"/>
</dbReference>
<evidence type="ECO:0000256" key="7">
    <source>
        <dbReference type="ARBA" id="ARBA00022490"/>
    </source>
</evidence>
<dbReference type="AlphaFoldDB" id="A0A9D0Z1Q9"/>
<dbReference type="InterPro" id="IPR050408">
    <property type="entry name" value="HGPRT"/>
</dbReference>
<organism evidence="18 19">
    <name type="scientific">Candidatus Faecousia excrementigallinarum</name>
    <dbReference type="NCBI Taxonomy" id="2840806"/>
    <lineage>
        <taxon>Bacteria</taxon>
        <taxon>Bacillati</taxon>
        <taxon>Bacillota</taxon>
        <taxon>Clostridia</taxon>
        <taxon>Eubacteriales</taxon>
        <taxon>Oscillospiraceae</taxon>
        <taxon>Faecousia</taxon>
    </lineage>
</organism>
<dbReference type="GO" id="GO:0005829">
    <property type="term" value="C:cytosol"/>
    <property type="evidence" value="ECO:0007669"/>
    <property type="project" value="TreeGrafter"/>
</dbReference>
<dbReference type="GO" id="GO:0000287">
    <property type="term" value="F:magnesium ion binding"/>
    <property type="evidence" value="ECO:0007669"/>
    <property type="project" value="TreeGrafter"/>
</dbReference>
<dbReference type="GO" id="GO:0004422">
    <property type="term" value="F:hypoxanthine phosphoribosyltransferase activity"/>
    <property type="evidence" value="ECO:0007669"/>
    <property type="project" value="InterPro"/>
</dbReference>
<dbReference type="Proteomes" id="UP000886796">
    <property type="component" value="Unassembled WGS sequence"/>
</dbReference>
<dbReference type="PANTHER" id="PTHR43340:SF1">
    <property type="entry name" value="HYPOXANTHINE PHOSPHORIBOSYLTRANSFERASE"/>
    <property type="match status" value="1"/>
</dbReference>
<keyword evidence="12 16" id="KW-0547">Nucleotide-binding</keyword>
<keyword evidence="8 16" id="KW-0328">Glycosyltransferase</keyword>
<keyword evidence="11 16" id="KW-0660">Purine salvage</keyword>
<dbReference type="CDD" id="cd06223">
    <property type="entry name" value="PRTases_typeI"/>
    <property type="match status" value="1"/>
</dbReference>
<evidence type="ECO:0000256" key="12">
    <source>
        <dbReference type="ARBA" id="ARBA00022741"/>
    </source>
</evidence>
<name>A0A9D0Z1Q9_9FIRM</name>
<dbReference type="Pfam" id="PF00156">
    <property type="entry name" value="Pribosyltran"/>
    <property type="match status" value="1"/>
</dbReference>
<reference evidence="18" key="2">
    <citation type="journal article" date="2021" name="PeerJ">
        <title>Extensive microbial diversity within the chicken gut microbiome revealed by metagenomics and culture.</title>
        <authorList>
            <person name="Gilroy R."/>
            <person name="Ravi A."/>
            <person name="Getino M."/>
            <person name="Pursley I."/>
            <person name="Horton D.L."/>
            <person name="Alikhan N.F."/>
            <person name="Baker D."/>
            <person name="Gharbi K."/>
            <person name="Hall N."/>
            <person name="Watson M."/>
            <person name="Adriaenssens E.M."/>
            <person name="Foster-Nyarko E."/>
            <person name="Jarju S."/>
            <person name="Secka A."/>
            <person name="Antonio M."/>
            <person name="Oren A."/>
            <person name="Chaudhuri R.R."/>
            <person name="La Ragione R."/>
            <person name="Hildebrand F."/>
            <person name="Pallen M.J."/>
        </authorList>
    </citation>
    <scope>NUCLEOTIDE SEQUENCE</scope>
    <source>
        <strain evidence="18">13361</strain>
    </source>
</reference>
<evidence type="ECO:0000256" key="3">
    <source>
        <dbReference type="ARBA" id="ARBA00004496"/>
    </source>
</evidence>
<comment type="subcellular location">
    <subcellularLocation>
        <location evidence="3 16">Cytoplasm</location>
    </subcellularLocation>
</comment>
<dbReference type="GO" id="GO:0006166">
    <property type="term" value="P:purine ribonucleoside salvage"/>
    <property type="evidence" value="ECO:0007669"/>
    <property type="project" value="UniProtKB-KW"/>
</dbReference>
<gene>
    <name evidence="18" type="primary">hpt</name>
    <name evidence="18" type="ORF">IAB74_02865</name>
</gene>
<comment type="function">
    <text evidence="2">Purine salvage pathway enzyme that catalyzes the transfer of the ribosyl-5-phosphate group from 5-phospho-alpha-D-ribose 1-diphosphate (PRPP) to the N9 position of the 6-oxopurines hypoxanthine and guanine to form the corresponding ribonucleotides IMP (inosine 5'-monophosphate) and GMP (guanosine 5'-monophosphate), with the release of PPi.</text>
</comment>
<dbReference type="InterPro" id="IPR005904">
    <property type="entry name" value="Hxn_phspho_trans"/>
</dbReference>
<dbReference type="GO" id="GO:0032264">
    <property type="term" value="P:IMP salvage"/>
    <property type="evidence" value="ECO:0007669"/>
    <property type="project" value="TreeGrafter"/>
</dbReference>
<evidence type="ECO:0000313" key="19">
    <source>
        <dbReference type="Proteomes" id="UP000886796"/>
    </source>
</evidence>
<dbReference type="NCBIfam" id="TIGR01203">
    <property type="entry name" value="HGPRTase"/>
    <property type="match status" value="1"/>
</dbReference>
<dbReference type="InterPro" id="IPR029057">
    <property type="entry name" value="PRTase-like"/>
</dbReference>
<dbReference type="PANTHER" id="PTHR43340">
    <property type="entry name" value="HYPOXANTHINE-GUANINE PHOSPHORIBOSYLTRANSFERASE"/>
    <property type="match status" value="1"/>
</dbReference>
<comment type="pathway">
    <text evidence="5">Purine metabolism; GMP biosynthesis via salvage pathway; GMP from guanine: step 1/1.</text>
</comment>
<keyword evidence="9 16" id="KW-0808">Transferase</keyword>
<evidence type="ECO:0000256" key="4">
    <source>
        <dbReference type="ARBA" id="ARBA00004669"/>
    </source>
</evidence>
<dbReference type="GO" id="GO:0046100">
    <property type="term" value="P:hypoxanthine metabolic process"/>
    <property type="evidence" value="ECO:0007669"/>
    <property type="project" value="TreeGrafter"/>
</dbReference>
<dbReference type="SUPFAM" id="SSF53271">
    <property type="entry name" value="PRTase-like"/>
    <property type="match status" value="1"/>
</dbReference>
<evidence type="ECO:0000259" key="17">
    <source>
        <dbReference type="Pfam" id="PF00156"/>
    </source>
</evidence>
<proteinExistence type="inferred from homology"/>
<comment type="cofactor">
    <cofactor evidence="1 16">
        <name>Mg(2+)</name>
        <dbReference type="ChEBI" id="CHEBI:18420"/>
    </cofactor>
</comment>
<comment type="catalytic activity">
    <reaction evidence="15">
        <text>IMP + diphosphate = hypoxanthine + 5-phospho-alpha-D-ribose 1-diphosphate</text>
        <dbReference type="Rhea" id="RHEA:17973"/>
        <dbReference type="ChEBI" id="CHEBI:17368"/>
        <dbReference type="ChEBI" id="CHEBI:33019"/>
        <dbReference type="ChEBI" id="CHEBI:58017"/>
        <dbReference type="ChEBI" id="CHEBI:58053"/>
        <dbReference type="EC" id="2.4.2.8"/>
    </reaction>
    <physiologicalReaction direction="right-to-left" evidence="15">
        <dbReference type="Rhea" id="RHEA:17975"/>
    </physiologicalReaction>
</comment>
<dbReference type="InterPro" id="IPR000836">
    <property type="entry name" value="PRTase_dom"/>
</dbReference>
<comment type="similarity">
    <text evidence="6 16">Belongs to the purine/pyrimidine phosphoribosyltransferase family.</text>
</comment>
<comment type="pathway">
    <text evidence="4 16">Purine metabolism; IMP biosynthesis via salvage pathway; IMP from hypoxanthine: step 1/1.</text>
</comment>
<keyword evidence="10 16" id="KW-0479">Metal-binding</keyword>
<evidence type="ECO:0000256" key="16">
    <source>
        <dbReference type="RuleBase" id="RU364099"/>
    </source>
</evidence>
<evidence type="ECO:0000256" key="6">
    <source>
        <dbReference type="ARBA" id="ARBA00008391"/>
    </source>
</evidence>
<sequence>MENNIQEVLISQAQIEERVSQLARELSREYAGKNPVFVGVLKGVVMFFADMVRHITVPCQIDFMCISSYSGTESTGTAVVKKDVSVDLKGRHVVILEDIFDTGTSLDFTYRYLLSKEPASLKICTFLDKPSRRKPEITLKPDYVGYEIPNAFVVGYGLDYNEYYRNLPYIGILKPEVYENAE</sequence>
<evidence type="ECO:0000256" key="15">
    <source>
        <dbReference type="ARBA" id="ARBA00049402"/>
    </source>
</evidence>
<dbReference type="GO" id="GO:0032263">
    <property type="term" value="P:GMP salvage"/>
    <property type="evidence" value="ECO:0007669"/>
    <property type="project" value="TreeGrafter"/>
</dbReference>
<comment type="caution">
    <text evidence="18">The sequence shown here is derived from an EMBL/GenBank/DDBJ whole genome shotgun (WGS) entry which is preliminary data.</text>
</comment>
<evidence type="ECO:0000256" key="11">
    <source>
        <dbReference type="ARBA" id="ARBA00022726"/>
    </source>
</evidence>
<evidence type="ECO:0000256" key="2">
    <source>
        <dbReference type="ARBA" id="ARBA00002049"/>
    </source>
</evidence>
<evidence type="ECO:0000256" key="9">
    <source>
        <dbReference type="ARBA" id="ARBA00022679"/>
    </source>
</evidence>
<dbReference type="GO" id="GO:0052657">
    <property type="term" value="F:guanine phosphoribosyltransferase activity"/>
    <property type="evidence" value="ECO:0007669"/>
    <property type="project" value="UniProtKB-ARBA"/>
</dbReference>
<accession>A0A9D0Z1Q9</accession>
<keyword evidence="13 16" id="KW-0460">Magnesium</keyword>
<dbReference type="GO" id="GO:0000166">
    <property type="term" value="F:nucleotide binding"/>
    <property type="evidence" value="ECO:0007669"/>
    <property type="project" value="UniProtKB-KW"/>
</dbReference>
<evidence type="ECO:0000256" key="14">
    <source>
        <dbReference type="ARBA" id="ARBA00048811"/>
    </source>
</evidence>
<dbReference type="EMBL" id="DVFK01000040">
    <property type="protein sequence ID" value="HIQ67437.1"/>
    <property type="molecule type" value="Genomic_DNA"/>
</dbReference>
<protein>
    <recommendedName>
        <fullName evidence="16">Hypoxanthine phosphoribosyltransferase</fullName>
        <ecNumber evidence="16">2.4.2.8</ecNumber>
    </recommendedName>
</protein>
<evidence type="ECO:0000313" key="18">
    <source>
        <dbReference type="EMBL" id="HIQ67437.1"/>
    </source>
</evidence>
<evidence type="ECO:0000256" key="10">
    <source>
        <dbReference type="ARBA" id="ARBA00022723"/>
    </source>
</evidence>
<evidence type="ECO:0000256" key="5">
    <source>
        <dbReference type="ARBA" id="ARBA00004676"/>
    </source>
</evidence>